<dbReference type="InterPro" id="IPR019402">
    <property type="entry name" value="CWH43_N"/>
</dbReference>
<evidence type="ECO:0000256" key="5">
    <source>
        <dbReference type="ARBA" id="ARBA00022989"/>
    </source>
</evidence>
<dbReference type="GO" id="GO:0005789">
    <property type="term" value="C:endoplasmic reticulum membrane"/>
    <property type="evidence" value="ECO:0000318"/>
    <property type="project" value="GO_Central"/>
</dbReference>
<feature type="domain" description="CWH43-like N-terminal" evidence="8">
    <location>
        <begin position="13"/>
        <end position="240"/>
    </location>
</feature>
<dbReference type="GO" id="GO:0000139">
    <property type="term" value="C:Golgi membrane"/>
    <property type="evidence" value="ECO:0007669"/>
    <property type="project" value="UniProtKB-SubCell"/>
</dbReference>
<evidence type="ECO:0000313" key="10">
    <source>
        <dbReference type="Proteomes" id="UP000005239"/>
    </source>
</evidence>
<reference evidence="9" key="2">
    <citation type="submission" date="2022-06" db="UniProtKB">
        <authorList>
            <consortium name="EnsemblMetazoa"/>
        </authorList>
    </citation>
    <scope>IDENTIFICATION</scope>
    <source>
        <strain evidence="9">PS312</strain>
    </source>
</reference>
<dbReference type="InterPro" id="IPR039545">
    <property type="entry name" value="PGAP2"/>
</dbReference>
<dbReference type="PANTHER" id="PTHR12892:SF11">
    <property type="entry name" value="POST-GPI ATTACHMENT TO PROTEINS FACTOR 2"/>
    <property type="match status" value="1"/>
</dbReference>
<dbReference type="OrthoDB" id="68581at2759"/>
<comment type="similarity">
    <text evidence="2">Belongs to the PGAP2 family.</text>
</comment>
<evidence type="ECO:0000256" key="6">
    <source>
        <dbReference type="ARBA" id="ARBA00023034"/>
    </source>
</evidence>
<keyword evidence="5" id="KW-1133">Transmembrane helix</keyword>
<name>A0A2A6BB64_PRIPA</name>
<accession>A0A2A6BB64</accession>
<dbReference type="Pfam" id="PF10277">
    <property type="entry name" value="Frag1"/>
    <property type="match status" value="1"/>
</dbReference>
<evidence type="ECO:0000256" key="2">
    <source>
        <dbReference type="ARBA" id="ARBA00007414"/>
    </source>
</evidence>
<evidence type="ECO:0000256" key="1">
    <source>
        <dbReference type="ARBA" id="ARBA00004653"/>
    </source>
</evidence>
<dbReference type="AlphaFoldDB" id="A0A2A6BB64"/>
<reference evidence="10" key="1">
    <citation type="journal article" date="2008" name="Nat. Genet.">
        <title>The Pristionchus pacificus genome provides a unique perspective on nematode lifestyle and parasitism.</title>
        <authorList>
            <person name="Dieterich C."/>
            <person name="Clifton S.W."/>
            <person name="Schuster L.N."/>
            <person name="Chinwalla A."/>
            <person name="Delehaunty K."/>
            <person name="Dinkelacker I."/>
            <person name="Fulton L."/>
            <person name="Fulton R."/>
            <person name="Godfrey J."/>
            <person name="Minx P."/>
            <person name="Mitreva M."/>
            <person name="Roeseler W."/>
            <person name="Tian H."/>
            <person name="Witte H."/>
            <person name="Yang S.P."/>
            <person name="Wilson R.K."/>
            <person name="Sommer R.J."/>
        </authorList>
    </citation>
    <scope>NUCLEOTIDE SEQUENCE [LARGE SCALE GENOMIC DNA]</scope>
    <source>
        <strain evidence="10">PS312</strain>
    </source>
</reference>
<dbReference type="Proteomes" id="UP000005239">
    <property type="component" value="Unassembled WGS sequence"/>
</dbReference>
<evidence type="ECO:0000256" key="4">
    <source>
        <dbReference type="ARBA" id="ARBA00022692"/>
    </source>
</evidence>
<keyword evidence="6" id="KW-0333">Golgi apparatus</keyword>
<keyword evidence="7" id="KW-0472">Membrane</keyword>
<dbReference type="GO" id="GO:0006506">
    <property type="term" value="P:GPI anchor biosynthetic process"/>
    <property type="evidence" value="ECO:0000318"/>
    <property type="project" value="GO_Central"/>
</dbReference>
<dbReference type="PANTHER" id="PTHR12892">
    <property type="entry name" value="FGF RECEPTOR ACTIVATING PROTEIN 1"/>
    <property type="match status" value="1"/>
</dbReference>
<organism evidence="9 10">
    <name type="scientific">Pristionchus pacificus</name>
    <name type="common">Parasitic nematode worm</name>
    <dbReference type="NCBI Taxonomy" id="54126"/>
    <lineage>
        <taxon>Eukaryota</taxon>
        <taxon>Metazoa</taxon>
        <taxon>Ecdysozoa</taxon>
        <taxon>Nematoda</taxon>
        <taxon>Chromadorea</taxon>
        <taxon>Rhabditida</taxon>
        <taxon>Rhabditina</taxon>
        <taxon>Diplogasteromorpha</taxon>
        <taxon>Diplogasteroidea</taxon>
        <taxon>Neodiplogasteridae</taxon>
        <taxon>Pristionchus</taxon>
    </lineage>
</organism>
<comment type="subcellular location">
    <subcellularLocation>
        <location evidence="1">Golgi apparatus membrane</location>
        <topology evidence="1">Multi-pass membrane protein</topology>
    </subcellularLocation>
</comment>
<evidence type="ECO:0000313" key="9">
    <source>
        <dbReference type="EnsemblMetazoa" id="PPA19973.1"/>
    </source>
</evidence>
<evidence type="ECO:0000256" key="7">
    <source>
        <dbReference type="ARBA" id="ARBA00023136"/>
    </source>
</evidence>
<keyword evidence="10" id="KW-1185">Reference proteome</keyword>
<proteinExistence type="inferred from homology"/>
<keyword evidence="4" id="KW-0812">Transmembrane</keyword>
<dbReference type="EnsemblMetazoa" id="PPA19973.1">
    <property type="protein sequence ID" value="PPA19973.1"/>
    <property type="gene ID" value="WBGene00109527"/>
</dbReference>
<accession>A0A8R1UFA1</accession>
<keyword evidence="3" id="KW-0337">GPI-anchor biosynthesis</keyword>
<evidence type="ECO:0000256" key="3">
    <source>
        <dbReference type="ARBA" id="ARBA00022502"/>
    </source>
</evidence>
<protein>
    <submittedName>
        <fullName evidence="9">Tag-189 protein</fullName>
    </submittedName>
</protein>
<sequence length="267" mass="30168">MALGDEEVISLPFRYVICGLACLPTSALFLCVLCALLLHYDKATETHCGVDNWLPSVSAAVSTFAPEKYIWRVLLGLHGGPRFIFAVANRNYLVSSPLQPLQNTAIFKTMCNVACFIHIFENIFLLLLTAISSVENHELHKICFGIFGASALVYMCLSTYLFSYSGRRRALSSNIGEKSFEYKCLFAGISFLSMILAGYLYYRHNMYCETGVYTLFALAEYFIILSNIAFHLTLYYDFQGKSLTIGASSSSFQYQLLPMHERRNREE</sequence>
<gene>
    <name evidence="9" type="primary">WBGene00109527</name>
</gene>
<evidence type="ECO:0000259" key="8">
    <source>
        <dbReference type="Pfam" id="PF10277"/>
    </source>
</evidence>